<dbReference type="PANTHER" id="PTHR39165:SF1">
    <property type="entry name" value="DUF456 DOMAIN-CONTAINING PROTEIN"/>
    <property type="match status" value="1"/>
</dbReference>
<protein>
    <recommendedName>
        <fullName evidence="4">DUF456 family protein</fullName>
    </recommendedName>
</protein>
<sequence length="131" mass="14299">MIFGSFLIYGWFVSFDSFNWLFWMIQSCFFLLLFIVDYVANALGIKKFGGTKASIWGSTIGILAGPFIIPFAGIILGPFIGAVLGEMLVSKTPFKQAIKIGLGSVTGFIGSVFVKGIIMAAMVFYFLVLVL</sequence>
<feature type="transmembrane region" description="Helical" evidence="1">
    <location>
        <begin position="60"/>
        <end position="85"/>
    </location>
</feature>
<proteinExistence type="predicted"/>
<keyword evidence="1" id="KW-0472">Membrane</keyword>
<organism evidence="2 3">
    <name type="scientific">Bacillus oleivorans</name>
    <dbReference type="NCBI Taxonomy" id="1448271"/>
    <lineage>
        <taxon>Bacteria</taxon>
        <taxon>Bacillati</taxon>
        <taxon>Bacillota</taxon>
        <taxon>Bacilli</taxon>
        <taxon>Bacillales</taxon>
        <taxon>Bacillaceae</taxon>
        <taxon>Bacillus</taxon>
    </lineage>
</organism>
<feature type="transmembrane region" description="Helical" evidence="1">
    <location>
        <begin position="105"/>
        <end position="130"/>
    </location>
</feature>
<keyword evidence="1" id="KW-1133">Transmembrane helix</keyword>
<dbReference type="EMBL" id="OAOP01000002">
    <property type="protein sequence ID" value="SNX67909.1"/>
    <property type="molecule type" value="Genomic_DNA"/>
</dbReference>
<keyword evidence="1" id="KW-0812">Transmembrane</keyword>
<dbReference type="Pfam" id="PF04306">
    <property type="entry name" value="DUF456"/>
    <property type="match status" value="1"/>
</dbReference>
<gene>
    <name evidence="2" type="ORF">SAMN05877753_102113</name>
</gene>
<dbReference type="Proteomes" id="UP000219546">
    <property type="component" value="Unassembled WGS sequence"/>
</dbReference>
<dbReference type="InterPro" id="IPR007403">
    <property type="entry name" value="DUF456"/>
</dbReference>
<evidence type="ECO:0000256" key="1">
    <source>
        <dbReference type="SAM" id="Phobius"/>
    </source>
</evidence>
<feature type="transmembrane region" description="Helical" evidence="1">
    <location>
        <begin position="20"/>
        <end position="40"/>
    </location>
</feature>
<name>A0A285CK73_9BACI</name>
<dbReference type="PANTHER" id="PTHR39165">
    <property type="entry name" value="IG HYPOTHETICAL 17883"/>
    <property type="match status" value="1"/>
</dbReference>
<evidence type="ECO:0000313" key="3">
    <source>
        <dbReference type="Proteomes" id="UP000219546"/>
    </source>
</evidence>
<reference evidence="2 3" key="1">
    <citation type="submission" date="2017-08" db="EMBL/GenBank/DDBJ databases">
        <authorList>
            <person name="de Groot N.N."/>
        </authorList>
    </citation>
    <scope>NUCLEOTIDE SEQUENCE [LARGE SCALE GENOMIC DNA]</scope>
    <source>
        <strain evidence="2 3">JC228</strain>
    </source>
</reference>
<accession>A0A285CK73</accession>
<dbReference type="AlphaFoldDB" id="A0A285CK73"/>
<evidence type="ECO:0000313" key="2">
    <source>
        <dbReference type="EMBL" id="SNX67909.1"/>
    </source>
</evidence>
<keyword evidence="3" id="KW-1185">Reference proteome</keyword>
<evidence type="ECO:0008006" key="4">
    <source>
        <dbReference type="Google" id="ProtNLM"/>
    </source>
</evidence>